<gene>
    <name evidence="3" type="ORF">KDA_22160</name>
</gene>
<evidence type="ECO:0000259" key="2">
    <source>
        <dbReference type="Pfam" id="PF03629"/>
    </source>
</evidence>
<dbReference type="InterPro" id="IPR036514">
    <property type="entry name" value="SGNH_hydro_sf"/>
</dbReference>
<sequence>MTHDIEGTMYTSVQSYQVLQRDADNKARIQTANDEVLELAVGGPYTIGDAHDVLVGDIWVLAGQSNMEGIGDLVDVEKPSPYVHSFQSREQWAQAEEPLHWLEESPRLVHHKLWGRDRVEQSLQRDPQRAKGSGLGLTFAKERYARTGVPVGLIPSAHGGTSMEQWDPQLRDQGSASLYGALCERVKAVGGRVAGVLWYQGESDCDPTARELYQQRMHTLIQSLRSDLDSATLPFYYVQLGRFICEGTPHNWNSIRESQRILQNAQPGIAMVSAIDLELDDLIHVGTQGLKRLGRRLADLVDGQRTPDILTITPELEQSRIHITYRPVRGGLHAIGRPSGFTLRNSNGEELPLIHKITVEGDTATLHLIVTELPAETSLWYGWGHNPYCNITDGADAAIPASGPWKL</sequence>
<dbReference type="GO" id="GO:0016787">
    <property type="term" value="F:hydrolase activity"/>
    <property type="evidence" value="ECO:0007669"/>
    <property type="project" value="UniProtKB-KW"/>
</dbReference>
<evidence type="ECO:0000256" key="1">
    <source>
        <dbReference type="ARBA" id="ARBA00022801"/>
    </source>
</evidence>
<reference evidence="4" key="1">
    <citation type="submission" date="2018-12" db="EMBL/GenBank/DDBJ databases">
        <title>Tengunoibacter tsumagoiensis gen. nov., sp. nov., Dictyobacter kobayashii sp. nov., D. alpinus sp. nov., and D. joshuensis sp. nov. and description of Dictyobacteraceae fam. nov. within the order Ktedonobacterales isolated from Tengu-no-mugimeshi.</title>
        <authorList>
            <person name="Wang C.M."/>
            <person name="Zheng Y."/>
            <person name="Sakai Y."/>
            <person name="Toyoda A."/>
            <person name="Minakuchi Y."/>
            <person name="Abe K."/>
            <person name="Yokota A."/>
            <person name="Yabe S."/>
        </authorList>
    </citation>
    <scope>NUCLEOTIDE SEQUENCE [LARGE SCALE GENOMIC DNA]</scope>
    <source>
        <strain evidence="4">Uno16</strain>
    </source>
</reference>
<feature type="domain" description="Sialate O-acetylesterase" evidence="2">
    <location>
        <begin position="56"/>
        <end position="299"/>
    </location>
</feature>
<dbReference type="PANTHER" id="PTHR31988:SF19">
    <property type="entry name" value="9-O-ACETYL-N-ACETYLNEURAMINIC ACID DEACETYLASE-RELATED"/>
    <property type="match status" value="1"/>
</dbReference>
<dbReference type="Pfam" id="PF03629">
    <property type="entry name" value="SASA"/>
    <property type="match status" value="1"/>
</dbReference>
<accession>A0A402B5V6</accession>
<dbReference type="InterPro" id="IPR005181">
    <property type="entry name" value="SASA"/>
</dbReference>
<name>A0A402B5V6_9CHLR</name>
<keyword evidence="1" id="KW-0378">Hydrolase</keyword>
<organism evidence="3 4">
    <name type="scientific">Dictyobacter alpinus</name>
    <dbReference type="NCBI Taxonomy" id="2014873"/>
    <lineage>
        <taxon>Bacteria</taxon>
        <taxon>Bacillati</taxon>
        <taxon>Chloroflexota</taxon>
        <taxon>Ktedonobacteria</taxon>
        <taxon>Ktedonobacterales</taxon>
        <taxon>Dictyobacteraceae</taxon>
        <taxon>Dictyobacter</taxon>
    </lineage>
</organism>
<proteinExistence type="predicted"/>
<dbReference type="EMBL" id="BIFT01000001">
    <property type="protein sequence ID" value="GCE26732.1"/>
    <property type="molecule type" value="Genomic_DNA"/>
</dbReference>
<protein>
    <recommendedName>
        <fullName evidence="2">Sialate O-acetylesterase domain-containing protein</fullName>
    </recommendedName>
</protein>
<dbReference type="SUPFAM" id="SSF52266">
    <property type="entry name" value="SGNH hydrolase"/>
    <property type="match status" value="1"/>
</dbReference>
<dbReference type="Proteomes" id="UP000287171">
    <property type="component" value="Unassembled WGS sequence"/>
</dbReference>
<dbReference type="InterPro" id="IPR052940">
    <property type="entry name" value="Carb_Esterase_6"/>
</dbReference>
<evidence type="ECO:0000313" key="4">
    <source>
        <dbReference type="Proteomes" id="UP000287171"/>
    </source>
</evidence>
<dbReference type="PANTHER" id="PTHR31988">
    <property type="entry name" value="ESTERASE, PUTATIVE (DUF303)-RELATED"/>
    <property type="match status" value="1"/>
</dbReference>
<dbReference type="AlphaFoldDB" id="A0A402B5V6"/>
<dbReference type="Gene3D" id="3.40.50.1110">
    <property type="entry name" value="SGNH hydrolase"/>
    <property type="match status" value="1"/>
</dbReference>
<keyword evidence="4" id="KW-1185">Reference proteome</keyword>
<comment type="caution">
    <text evidence="3">The sequence shown here is derived from an EMBL/GenBank/DDBJ whole genome shotgun (WGS) entry which is preliminary data.</text>
</comment>
<evidence type="ECO:0000313" key="3">
    <source>
        <dbReference type="EMBL" id="GCE26732.1"/>
    </source>
</evidence>